<evidence type="ECO:0000313" key="7">
    <source>
        <dbReference type="Proteomes" id="UP000234335"/>
    </source>
</evidence>
<keyword evidence="3" id="KW-0547">Nucleotide-binding</keyword>
<dbReference type="GO" id="GO:0005524">
    <property type="term" value="F:ATP binding"/>
    <property type="evidence" value="ECO:0007669"/>
    <property type="project" value="UniProtKB-KW"/>
</dbReference>
<dbReference type="InterPro" id="IPR029056">
    <property type="entry name" value="Ribokinase-like"/>
</dbReference>
<keyword evidence="7" id="KW-1185">Reference proteome</keyword>
<evidence type="ECO:0000256" key="1">
    <source>
        <dbReference type="ARBA" id="ARBA00012104"/>
    </source>
</evidence>
<evidence type="ECO:0000256" key="2">
    <source>
        <dbReference type="ARBA" id="ARBA00022679"/>
    </source>
</evidence>
<dbReference type="AlphaFoldDB" id="A0A2I1M8X8"/>
<keyword evidence="5" id="KW-0067">ATP-binding</keyword>
<name>A0A2I1M8X8_9FIRM</name>
<dbReference type="Gene3D" id="3.40.1190.20">
    <property type="match status" value="1"/>
</dbReference>
<sequence>MSKILLFCDFVSKGKIAGNIMEPVLTYSGNDAFFLPSALISNNFSLGNVAIFDTTDHIKNSLKVWDELGLNFDLIFIGFINNIEQKNIIVKYIESLEKKPIVILDPVMGDDGKLYPSVGQEKINIYKELLSIADICMSNITEANFLGLDNYKNLATSNKKYTITSLNDNNGFYNIAIDDSISKNYYNRIDHDFAGTGDLLDALFINYYLKTNDFIKANKLAMTKIYEILTNNVNDFPDEIDIYIEKYLQLIENGGNFAGKKIL</sequence>
<dbReference type="EC" id="2.7.1.35" evidence="1"/>
<gene>
    <name evidence="6" type="ORF">CYJ34_05050</name>
</gene>
<dbReference type="GO" id="GO:0005829">
    <property type="term" value="C:cytosol"/>
    <property type="evidence" value="ECO:0007669"/>
    <property type="project" value="TreeGrafter"/>
</dbReference>
<proteinExistence type="predicted"/>
<accession>A0A2I1M8X8</accession>
<evidence type="ECO:0000256" key="4">
    <source>
        <dbReference type="ARBA" id="ARBA00022777"/>
    </source>
</evidence>
<organism evidence="6 7">
    <name type="scientific">Anaerococcus octavius</name>
    <dbReference type="NCBI Taxonomy" id="54007"/>
    <lineage>
        <taxon>Bacteria</taxon>
        <taxon>Bacillati</taxon>
        <taxon>Bacillota</taxon>
        <taxon>Tissierellia</taxon>
        <taxon>Tissierellales</taxon>
        <taxon>Peptoniphilaceae</taxon>
        <taxon>Anaerococcus</taxon>
    </lineage>
</organism>
<comment type="caution">
    <text evidence="6">The sequence shown here is derived from an EMBL/GenBank/DDBJ whole genome shotgun (WGS) entry which is preliminary data.</text>
</comment>
<reference evidence="6 7" key="1">
    <citation type="submission" date="2017-12" db="EMBL/GenBank/DDBJ databases">
        <title>Phylogenetic diversity of female urinary microbiome.</title>
        <authorList>
            <person name="Thomas-White K."/>
            <person name="Wolfe A.J."/>
        </authorList>
    </citation>
    <scope>NUCLEOTIDE SEQUENCE [LARGE SCALE GENOMIC DNA]</scope>
    <source>
        <strain evidence="6 7">UMB0119</strain>
    </source>
</reference>
<protein>
    <recommendedName>
        <fullName evidence="1">pyridoxal kinase</fullName>
        <ecNumber evidence="1">2.7.1.35</ecNumber>
    </recommendedName>
</protein>
<evidence type="ECO:0000313" key="6">
    <source>
        <dbReference type="EMBL" id="PKZ16568.1"/>
    </source>
</evidence>
<evidence type="ECO:0000256" key="5">
    <source>
        <dbReference type="ARBA" id="ARBA00022840"/>
    </source>
</evidence>
<dbReference type="GO" id="GO:0009443">
    <property type="term" value="P:pyridoxal 5'-phosphate salvage"/>
    <property type="evidence" value="ECO:0007669"/>
    <property type="project" value="InterPro"/>
</dbReference>
<dbReference type="GO" id="GO:0008478">
    <property type="term" value="F:pyridoxal kinase activity"/>
    <property type="evidence" value="ECO:0007669"/>
    <property type="project" value="UniProtKB-EC"/>
</dbReference>
<dbReference type="InterPro" id="IPR004625">
    <property type="entry name" value="PyrdxlKinase"/>
</dbReference>
<dbReference type="PANTHER" id="PTHR10534">
    <property type="entry name" value="PYRIDOXAL KINASE"/>
    <property type="match status" value="1"/>
</dbReference>
<dbReference type="EMBL" id="PKGS01000003">
    <property type="protein sequence ID" value="PKZ16568.1"/>
    <property type="molecule type" value="Genomic_DNA"/>
</dbReference>
<dbReference type="Proteomes" id="UP000234335">
    <property type="component" value="Unassembled WGS sequence"/>
</dbReference>
<evidence type="ECO:0000256" key="3">
    <source>
        <dbReference type="ARBA" id="ARBA00022741"/>
    </source>
</evidence>
<dbReference type="SUPFAM" id="SSF53613">
    <property type="entry name" value="Ribokinase-like"/>
    <property type="match status" value="1"/>
</dbReference>
<keyword evidence="4 6" id="KW-0418">Kinase</keyword>
<dbReference type="RefSeq" id="WP_101540229.1">
    <property type="nucleotide sequence ID" value="NZ_JBHWQV010000025.1"/>
</dbReference>
<keyword evidence="2" id="KW-0808">Transferase</keyword>
<dbReference type="PANTHER" id="PTHR10534:SF2">
    <property type="entry name" value="PYRIDOXAL KINASE"/>
    <property type="match status" value="1"/>
</dbReference>